<dbReference type="Proteomes" id="UP000278006">
    <property type="component" value="Unassembled WGS sequence"/>
</dbReference>
<dbReference type="Gene3D" id="2.40.420.20">
    <property type="match status" value="1"/>
</dbReference>
<dbReference type="GO" id="GO:0015562">
    <property type="term" value="F:efflux transmembrane transporter activity"/>
    <property type="evidence" value="ECO:0007669"/>
    <property type="project" value="TreeGrafter"/>
</dbReference>
<proteinExistence type="inferred from homology"/>
<feature type="domain" description="CusB-like beta-barrel" evidence="5">
    <location>
        <begin position="224"/>
        <end position="295"/>
    </location>
</feature>
<dbReference type="InterPro" id="IPR058792">
    <property type="entry name" value="Beta-barrel_RND_2"/>
</dbReference>
<evidence type="ECO:0000256" key="1">
    <source>
        <dbReference type="ARBA" id="ARBA00009477"/>
    </source>
</evidence>
<dbReference type="OrthoDB" id="9806939at2"/>
<dbReference type="InterPro" id="IPR058624">
    <property type="entry name" value="MdtA-like_HH"/>
</dbReference>
<evidence type="ECO:0000259" key="3">
    <source>
        <dbReference type="Pfam" id="PF25876"/>
    </source>
</evidence>
<dbReference type="Pfam" id="PF25917">
    <property type="entry name" value="BSH_RND"/>
    <property type="match status" value="1"/>
</dbReference>
<sequence length="430" mass="46089">MRSPLLKIVLFLALVLAIAAAWWLQQPEGHGLLAKFTAGGSAPQTTGAAAPSGGAQTGNAGAMPLIEVAQAQQRLLRDEVQAVGTLVSRQSTSLRPESSGRVQAIHFRDGQRVRKGQLLLQLDDRLERAQLQQAQAELNLARANHQRNRELVEQGFISQRALDESAANLQVSEARLALAQTAVERLRLLAPFDAIAGIGNVHVGDYLREGDELVNLQDMDVLFVDFRLPERLMGALREGQTTRLMVDALPGESFEAQVMAIDPLVDVQGRSVALRASLPNPRHRLRPGMFARVELLLQERPDAVVVPEQAVLADTGGAALIRVTPWDEALQGRDPAALPAGTAYRTERLPVQLGLRLPGLVEVRAGGLVAGDVVMTAGQHRVSRSGQRVRLRWPQAGATEPLDATGIEGAAAEDAGLDAAMRAASDGTGH</sequence>
<dbReference type="FunFam" id="2.40.30.170:FF:000010">
    <property type="entry name" value="Efflux RND transporter periplasmic adaptor subunit"/>
    <property type="match status" value="1"/>
</dbReference>
<dbReference type="Gene3D" id="1.10.287.470">
    <property type="entry name" value="Helix hairpin bin"/>
    <property type="match status" value="1"/>
</dbReference>
<feature type="domain" description="Multidrug resistance protein MdtA-like alpha-helical hairpin" evidence="3">
    <location>
        <begin position="128"/>
        <end position="185"/>
    </location>
</feature>
<dbReference type="InterPro" id="IPR006143">
    <property type="entry name" value="RND_pump_MFP"/>
</dbReference>
<comment type="similarity">
    <text evidence="1">Belongs to the membrane fusion protein (MFP) (TC 8.A.1) family.</text>
</comment>
<evidence type="ECO:0000313" key="7">
    <source>
        <dbReference type="Proteomes" id="UP000278006"/>
    </source>
</evidence>
<accession>A0A3M6R0B8</accession>
<dbReference type="SUPFAM" id="SSF111369">
    <property type="entry name" value="HlyD-like secretion proteins"/>
    <property type="match status" value="1"/>
</dbReference>
<evidence type="ECO:0000256" key="2">
    <source>
        <dbReference type="SAM" id="Coils"/>
    </source>
</evidence>
<dbReference type="Gene3D" id="2.40.50.100">
    <property type="match status" value="1"/>
</dbReference>
<organism evidence="6 7">
    <name type="scientific">Corticibacter populi</name>
    <dbReference type="NCBI Taxonomy" id="1550736"/>
    <lineage>
        <taxon>Bacteria</taxon>
        <taxon>Pseudomonadati</taxon>
        <taxon>Pseudomonadota</taxon>
        <taxon>Betaproteobacteria</taxon>
        <taxon>Burkholderiales</taxon>
        <taxon>Comamonadaceae</taxon>
        <taxon>Corticibacter</taxon>
    </lineage>
</organism>
<name>A0A3M6R0B8_9BURK</name>
<dbReference type="InterPro" id="IPR058625">
    <property type="entry name" value="MdtA-like_BSH"/>
</dbReference>
<feature type="domain" description="Multidrug resistance protein MdtA-like barrel-sandwich hybrid" evidence="4">
    <location>
        <begin position="93"/>
        <end position="214"/>
    </location>
</feature>
<dbReference type="PANTHER" id="PTHR30469:SF11">
    <property type="entry name" value="BLL4320 PROTEIN"/>
    <property type="match status" value="1"/>
</dbReference>
<keyword evidence="7" id="KW-1185">Reference proteome</keyword>
<comment type="caution">
    <text evidence="6">The sequence shown here is derived from an EMBL/GenBank/DDBJ whole genome shotgun (WGS) entry which is preliminary data.</text>
</comment>
<gene>
    <name evidence="6" type="ORF">D8I35_06030</name>
</gene>
<dbReference type="Pfam" id="PF25876">
    <property type="entry name" value="HH_MFP_RND"/>
    <property type="match status" value="1"/>
</dbReference>
<evidence type="ECO:0000313" key="6">
    <source>
        <dbReference type="EMBL" id="RMX08623.1"/>
    </source>
</evidence>
<dbReference type="Gene3D" id="2.40.30.170">
    <property type="match status" value="1"/>
</dbReference>
<keyword evidence="2" id="KW-0175">Coiled coil</keyword>
<dbReference type="RefSeq" id="WP_122226749.1">
    <property type="nucleotide sequence ID" value="NZ_RDQO01000001.1"/>
</dbReference>
<evidence type="ECO:0000259" key="5">
    <source>
        <dbReference type="Pfam" id="PF25954"/>
    </source>
</evidence>
<evidence type="ECO:0000259" key="4">
    <source>
        <dbReference type="Pfam" id="PF25917"/>
    </source>
</evidence>
<dbReference type="EMBL" id="RDQO01000001">
    <property type="protein sequence ID" value="RMX08623.1"/>
    <property type="molecule type" value="Genomic_DNA"/>
</dbReference>
<feature type="coiled-coil region" evidence="2">
    <location>
        <begin position="119"/>
        <end position="151"/>
    </location>
</feature>
<dbReference type="Pfam" id="PF25954">
    <property type="entry name" value="Beta-barrel_RND_2"/>
    <property type="match status" value="1"/>
</dbReference>
<dbReference type="PANTHER" id="PTHR30469">
    <property type="entry name" value="MULTIDRUG RESISTANCE PROTEIN MDTA"/>
    <property type="match status" value="1"/>
</dbReference>
<dbReference type="AlphaFoldDB" id="A0A3M6R0B8"/>
<reference evidence="6 7" key="1">
    <citation type="submission" date="2018-10" db="EMBL/GenBank/DDBJ databases">
        <title>Draft genome of Cortibacter populi DSM10536.</title>
        <authorList>
            <person name="Bernier A.-M."/>
            <person name="Bernard K."/>
        </authorList>
    </citation>
    <scope>NUCLEOTIDE SEQUENCE [LARGE SCALE GENOMIC DNA]</scope>
    <source>
        <strain evidence="6 7">DSM 105136</strain>
    </source>
</reference>
<dbReference type="GO" id="GO:1990281">
    <property type="term" value="C:efflux pump complex"/>
    <property type="evidence" value="ECO:0007669"/>
    <property type="project" value="TreeGrafter"/>
</dbReference>
<protein>
    <submittedName>
        <fullName evidence="6">Efflux RND transporter periplasmic adaptor subunit</fullName>
    </submittedName>
</protein>
<dbReference type="NCBIfam" id="TIGR01730">
    <property type="entry name" value="RND_mfp"/>
    <property type="match status" value="1"/>
</dbReference>